<evidence type="ECO:0000256" key="10">
    <source>
        <dbReference type="RuleBase" id="RU363032"/>
    </source>
</evidence>
<dbReference type="PROSITE" id="PS50928">
    <property type="entry name" value="ABC_TM1"/>
    <property type="match status" value="1"/>
</dbReference>
<evidence type="ECO:0000313" key="12">
    <source>
        <dbReference type="EMBL" id="AFI92394.1"/>
    </source>
</evidence>
<evidence type="ECO:0000256" key="4">
    <source>
        <dbReference type="ARBA" id="ARBA00022475"/>
    </source>
</evidence>
<dbReference type="InterPro" id="IPR000515">
    <property type="entry name" value="MetI-like"/>
</dbReference>
<dbReference type="Proteomes" id="UP000008044">
    <property type="component" value="Chromosome"/>
</dbReference>
<dbReference type="InterPro" id="IPR010065">
    <property type="entry name" value="AA_ABC_transptr_permease_3TM"/>
</dbReference>
<evidence type="ECO:0000256" key="5">
    <source>
        <dbReference type="ARBA" id="ARBA00022519"/>
    </source>
</evidence>
<gene>
    <name evidence="12" type="ordered locus">W5S_4338</name>
</gene>
<dbReference type="EMBL" id="CP003415">
    <property type="protein sequence ID" value="AFI92394.1"/>
    <property type="molecule type" value="Genomic_DNA"/>
</dbReference>
<evidence type="ECO:0000256" key="9">
    <source>
        <dbReference type="ARBA" id="ARBA00023136"/>
    </source>
</evidence>
<keyword evidence="6 10" id="KW-0812">Transmembrane</keyword>
<organism evidence="12 13">
    <name type="scientific">Pectobacterium parmentieri</name>
    <dbReference type="NCBI Taxonomy" id="1905730"/>
    <lineage>
        <taxon>Bacteria</taxon>
        <taxon>Pseudomonadati</taxon>
        <taxon>Pseudomonadota</taxon>
        <taxon>Gammaproteobacteria</taxon>
        <taxon>Enterobacterales</taxon>
        <taxon>Pectobacteriaceae</taxon>
        <taxon>Pectobacterium</taxon>
    </lineage>
</organism>
<evidence type="ECO:0000256" key="7">
    <source>
        <dbReference type="ARBA" id="ARBA00022970"/>
    </source>
</evidence>
<dbReference type="PATRIC" id="fig|1166016.3.peg.4422"/>
<keyword evidence="7" id="KW-0029">Amino-acid transport</keyword>
<feature type="transmembrane region" description="Helical" evidence="10">
    <location>
        <begin position="261"/>
        <end position="283"/>
    </location>
</feature>
<evidence type="ECO:0000256" key="3">
    <source>
        <dbReference type="ARBA" id="ARBA00022448"/>
    </source>
</evidence>
<evidence type="ECO:0000256" key="2">
    <source>
        <dbReference type="ARBA" id="ARBA00010072"/>
    </source>
</evidence>
<name>A0A0H3IBG6_PECPM</name>
<feature type="domain" description="ABC transmembrane type-1" evidence="11">
    <location>
        <begin position="131"/>
        <end position="422"/>
    </location>
</feature>
<evidence type="ECO:0000256" key="1">
    <source>
        <dbReference type="ARBA" id="ARBA00004429"/>
    </source>
</evidence>
<dbReference type="Pfam" id="PF00528">
    <property type="entry name" value="BPD_transp_1"/>
    <property type="match status" value="1"/>
</dbReference>
<evidence type="ECO:0000259" key="11">
    <source>
        <dbReference type="PROSITE" id="PS50928"/>
    </source>
</evidence>
<dbReference type="KEGG" id="pec:W5S_4338"/>
<comment type="subcellular location">
    <subcellularLocation>
        <location evidence="1">Cell inner membrane</location>
        <topology evidence="1">Multi-pass membrane protein</topology>
    </subcellularLocation>
    <subcellularLocation>
        <location evidence="10">Cell membrane</location>
        <topology evidence="10">Multi-pass membrane protein</topology>
    </subcellularLocation>
</comment>
<sequence length="434" mass="47607">MPYRPIQTLPSLGVLRIGNDQKKRPPVMKSSDKTLLPASATPWSGTPSHSRHLLNAFGSKSLRAWIYQCLLGLLIVAFSYWLYANVVENLRSQNIATGFGFLDHTAQFEIGEKLIAFTPRDSYLRALGVGLLNTLYVTLCGIVLATLLGFSVGIARVSRNWLLARLAGGYIEMMRNIPVILQVIFWSVVIRNLPSPRDAIELGSLGFLTNRGLSFAVPAAHHGWLLSGIALLAAALISLILNHVARYIRESRGRSLPTGRLTLVAFIGLPLLVWWISGAPAELDRPILRGFNFRGGFTVSPEFTALLLGIALYSSAFIAEIVRAGIQSIPKGQLEAARALSFSPWHMMRHIIIPQAMRVIVPPLTSQYVSLSKNSSIAVVVGYPELANISNTLMNQTGQALEVIAIMMVVYLTVSIVTSLLMNLFNRAVAIKER</sequence>
<keyword evidence="5" id="KW-0997">Cell inner membrane</keyword>
<protein>
    <submittedName>
        <fullName evidence="12">Glutamate/glutamine/aspartate/asparagine transport system permease protein</fullName>
    </submittedName>
</protein>
<dbReference type="PANTHER" id="PTHR30614:SF37">
    <property type="entry name" value="AMINO-ACID ABC TRANSPORTER PERMEASE PROTEIN YHDX-RELATED"/>
    <property type="match status" value="1"/>
</dbReference>
<feature type="transmembrane region" description="Helical" evidence="10">
    <location>
        <begin position="64"/>
        <end position="83"/>
    </location>
</feature>
<evidence type="ECO:0000256" key="8">
    <source>
        <dbReference type="ARBA" id="ARBA00022989"/>
    </source>
</evidence>
<dbReference type="eggNOG" id="COG4597">
    <property type="taxonomic scope" value="Bacteria"/>
</dbReference>
<keyword evidence="8 10" id="KW-1133">Transmembrane helix</keyword>
<dbReference type="AlphaFoldDB" id="A0A0H3IBG6"/>
<dbReference type="NCBIfam" id="TIGR01726">
    <property type="entry name" value="HEQRo_perm_3TM"/>
    <property type="match status" value="1"/>
</dbReference>
<dbReference type="GO" id="GO:0022857">
    <property type="term" value="F:transmembrane transporter activity"/>
    <property type="evidence" value="ECO:0007669"/>
    <property type="project" value="InterPro"/>
</dbReference>
<dbReference type="CDD" id="cd06261">
    <property type="entry name" value="TM_PBP2"/>
    <property type="match status" value="1"/>
</dbReference>
<dbReference type="InterPro" id="IPR035906">
    <property type="entry name" value="MetI-like_sf"/>
</dbReference>
<evidence type="ECO:0000256" key="6">
    <source>
        <dbReference type="ARBA" id="ARBA00022692"/>
    </source>
</evidence>
<feature type="transmembrane region" description="Helical" evidence="10">
    <location>
        <begin position="135"/>
        <end position="155"/>
    </location>
</feature>
<dbReference type="PANTHER" id="PTHR30614">
    <property type="entry name" value="MEMBRANE COMPONENT OF AMINO ACID ABC TRANSPORTER"/>
    <property type="match status" value="1"/>
</dbReference>
<dbReference type="InterPro" id="IPR043429">
    <property type="entry name" value="ArtM/GltK/GlnP/TcyL/YhdX-like"/>
</dbReference>
<accession>A0A0H3IBG6</accession>
<dbReference type="Gene3D" id="1.10.3720.10">
    <property type="entry name" value="MetI-like"/>
    <property type="match status" value="2"/>
</dbReference>
<keyword evidence="3 10" id="KW-0813">Transport</keyword>
<feature type="transmembrane region" description="Helical" evidence="10">
    <location>
        <begin position="213"/>
        <end position="241"/>
    </location>
</feature>
<evidence type="ECO:0000313" key="13">
    <source>
        <dbReference type="Proteomes" id="UP000008044"/>
    </source>
</evidence>
<dbReference type="HOGENOM" id="CLU_019602_8_0_6"/>
<reference evidence="12 13" key="1">
    <citation type="journal article" date="2012" name="J. Bacteriol.">
        <title>Genome sequence of Pectobacterium sp. strain SCC3193.</title>
        <authorList>
            <person name="Koskinen J.P."/>
            <person name="Laine P."/>
            <person name="Niemi O."/>
            <person name="Nykyri J."/>
            <person name="Harjunpaa H."/>
            <person name="Auvinen P."/>
            <person name="Paulin L."/>
            <person name="Pirhonen M."/>
            <person name="Palva T."/>
            <person name="Holm L."/>
        </authorList>
    </citation>
    <scope>NUCLEOTIDE SEQUENCE [LARGE SCALE GENOMIC DNA]</scope>
    <source>
        <strain evidence="12 13">SCC3193</strain>
    </source>
</reference>
<dbReference type="GO" id="GO:0043190">
    <property type="term" value="C:ATP-binding cassette (ABC) transporter complex"/>
    <property type="evidence" value="ECO:0007669"/>
    <property type="project" value="InterPro"/>
</dbReference>
<dbReference type="STRING" id="1905730.W5S_4338"/>
<dbReference type="SUPFAM" id="SSF161098">
    <property type="entry name" value="MetI-like"/>
    <property type="match status" value="1"/>
</dbReference>
<dbReference type="GO" id="GO:0006865">
    <property type="term" value="P:amino acid transport"/>
    <property type="evidence" value="ECO:0007669"/>
    <property type="project" value="UniProtKB-KW"/>
</dbReference>
<keyword evidence="4" id="KW-1003">Cell membrane</keyword>
<comment type="similarity">
    <text evidence="2">Belongs to the binding-protein-dependent transport system permease family. HisMQ subfamily.</text>
</comment>
<feature type="transmembrane region" description="Helical" evidence="10">
    <location>
        <begin position="403"/>
        <end position="425"/>
    </location>
</feature>
<proteinExistence type="inferred from homology"/>
<keyword evidence="9 10" id="KW-0472">Membrane</keyword>